<evidence type="ECO:0000259" key="4">
    <source>
        <dbReference type="Pfam" id="PF14870"/>
    </source>
</evidence>
<proteinExistence type="predicted"/>
<reference evidence="6 7" key="1">
    <citation type="submission" date="2020-08" db="EMBL/GenBank/DDBJ databases">
        <title>Genomic Encyclopedia of Type Strains, Phase IV (KMG-IV): sequencing the most valuable type-strain genomes for metagenomic binning, comparative biology and taxonomic classification.</title>
        <authorList>
            <person name="Goeker M."/>
        </authorList>
    </citation>
    <scope>NUCLEOTIDE SEQUENCE [LARGE SCALE GENOMIC DNA]</scope>
    <source>
        <strain evidence="6 7">DSM 105074</strain>
    </source>
</reference>
<dbReference type="Pfam" id="PF18962">
    <property type="entry name" value="Por_Secre_tail"/>
    <property type="match status" value="1"/>
</dbReference>
<protein>
    <submittedName>
        <fullName evidence="6">Photosystem II stability/assembly factor-like uncharacterized protein</fullName>
    </submittedName>
</protein>
<comment type="caution">
    <text evidence="6">The sequence shown here is derived from an EMBL/GenBank/DDBJ whole genome shotgun (WGS) entry which is preliminary data.</text>
</comment>
<dbReference type="Gene3D" id="2.130.10.10">
    <property type="entry name" value="YVTN repeat-like/Quinoprotein amine dehydrogenase"/>
    <property type="match status" value="1"/>
</dbReference>
<evidence type="ECO:0000313" key="6">
    <source>
        <dbReference type="EMBL" id="MBB5285050.1"/>
    </source>
</evidence>
<dbReference type="NCBIfam" id="TIGR04183">
    <property type="entry name" value="Por_Secre_tail"/>
    <property type="match status" value="1"/>
</dbReference>
<dbReference type="GO" id="GO:0009523">
    <property type="term" value="C:photosystem II"/>
    <property type="evidence" value="ECO:0007669"/>
    <property type="project" value="UniProtKB-KW"/>
</dbReference>
<evidence type="ECO:0000256" key="3">
    <source>
        <dbReference type="SAM" id="SignalP"/>
    </source>
</evidence>
<evidence type="ECO:0000256" key="2">
    <source>
        <dbReference type="ARBA" id="ARBA00023276"/>
    </source>
</evidence>
<dbReference type="InterPro" id="IPR028203">
    <property type="entry name" value="PSII_CF48-like_dom"/>
</dbReference>
<accession>A0A840TYT4</accession>
<evidence type="ECO:0000256" key="1">
    <source>
        <dbReference type="ARBA" id="ARBA00022531"/>
    </source>
</evidence>
<dbReference type="PANTHER" id="PTHR47199">
    <property type="entry name" value="PHOTOSYSTEM II STABILITY/ASSEMBLY FACTOR HCF136, CHLOROPLASTIC"/>
    <property type="match status" value="1"/>
</dbReference>
<dbReference type="GO" id="GO:0015979">
    <property type="term" value="P:photosynthesis"/>
    <property type="evidence" value="ECO:0007669"/>
    <property type="project" value="UniProtKB-KW"/>
</dbReference>
<dbReference type="SUPFAM" id="SSF110296">
    <property type="entry name" value="Oligoxyloglucan reducing end-specific cellobiohydrolase"/>
    <property type="match status" value="2"/>
</dbReference>
<sequence length="602" mass="65374">MKYYLPLFSALALFFFTRLAAQDCKPTLTATGATTICAGDTAWLFVAPQPNTTYRWFRDAQEQGFADDTLVAVLASGSYQVEARQRAQQVKRILTGRTERNLFSLGFNGQQILVNGGGFYYYYTLPTQSMVRTSLTLSTQGEEVSFLDTIQTAPYHSLGFSRADSTFGWRVADRLAEFTNDGGQSWYPMPIESTTPLSSIRDLSLKKAYFVNPTTGFLAIEVYYYRAVTHPPALWTYKNGIMRPVNIFRPDYHQYGTGRDENVTDLQFPTDSTGFVLSSTGGIAKTTDAGTTWTIVNPSKGLRSAYFLPYEYNETASRTAARLNAEYAGLGWAVGDSGRILKTIDGGLTWLDQSVDAAYQLTKVYFTSELDGYAVGKGGLLLSTQDGGASWTRWETPTQEDLNDLLFTDADHGWAVGNKGVILQLNATSCQSLSEPVVVTVNPVPAPPTITASGDLKLVSSAPTGNQWYLNGTAVQGATGTEYSPMSAGTYSVTTTQSGCASGMSEGFTFTVTSDELSLASAAAVYPNPTSEQLYVKLKALGQPVSLELYSLQGVRVAQKNVAATIRETVVPLGLEGLPTGAYVLRIRSGTFSQSSKVLVNR</sequence>
<evidence type="ECO:0000259" key="5">
    <source>
        <dbReference type="Pfam" id="PF18962"/>
    </source>
</evidence>
<organism evidence="6 7">
    <name type="scientific">Rhabdobacter roseus</name>
    <dbReference type="NCBI Taxonomy" id="1655419"/>
    <lineage>
        <taxon>Bacteria</taxon>
        <taxon>Pseudomonadati</taxon>
        <taxon>Bacteroidota</taxon>
        <taxon>Cytophagia</taxon>
        <taxon>Cytophagales</taxon>
        <taxon>Cytophagaceae</taxon>
        <taxon>Rhabdobacter</taxon>
    </lineage>
</organism>
<keyword evidence="3" id="KW-0732">Signal</keyword>
<dbReference type="Proteomes" id="UP000557307">
    <property type="component" value="Unassembled WGS sequence"/>
</dbReference>
<dbReference type="RefSeq" id="WP_184174987.1">
    <property type="nucleotide sequence ID" value="NZ_JACHGF010000004.1"/>
</dbReference>
<evidence type="ECO:0000313" key="7">
    <source>
        <dbReference type="Proteomes" id="UP000557307"/>
    </source>
</evidence>
<feature type="domain" description="Secretion system C-terminal sorting" evidence="5">
    <location>
        <begin position="525"/>
        <end position="600"/>
    </location>
</feature>
<dbReference type="InterPro" id="IPR026444">
    <property type="entry name" value="Secre_tail"/>
</dbReference>
<dbReference type="PANTHER" id="PTHR47199:SF2">
    <property type="entry name" value="PHOTOSYSTEM II STABILITY_ASSEMBLY FACTOR HCF136, CHLOROPLASTIC"/>
    <property type="match status" value="1"/>
</dbReference>
<dbReference type="InterPro" id="IPR015943">
    <property type="entry name" value="WD40/YVTN_repeat-like_dom_sf"/>
</dbReference>
<gene>
    <name evidence="6" type="ORF">HNQ92_003198</name>
</gene>
<name>A0A840TYT4_9BACT</name>
<feature type="chain" id="PRO_5032984817" evidence="3">
    <location>
        <begin position="21"/>
        <end position="602"/>
    </location>
</feature>
<feature type="domain" description="Photosynthesis system II assembly factor Ycf48/Hcf136-like" evidence="4">
    <location>
        <begin position="330"/>
        <end position="394"/>
    </location>
</feature>
<keyword evidence="1" id="KW-0602">Photosynthesis</keyword>
<keyword evidence="7" id="KW-1185">Reference proteome</keyword>
<keyword evidence="2" id="KW-0604">Photosystem II</keyword>
<feature type="signal peptide" evidence="3">
    <location>
        <begin position="1"/>
        <end position="20"/>
    </location>
</feature>
<dbReference type="AlphaFoldDB" id="A0A840TYT4"/>
<dbReference type="EMBL" id="JACHGF010000004">
    <property type="protein sequence ID" value="MBB5285050.1"/>
    <property type="molecule type" value="Genomic_DNA"/>
</dbReference>
<dbReference type="Pfam" id="PF14870">
    <property type="entry name" value="PSII_BNR"/>
    <property type="match status" value="1"/>
</dbReference>